<keyword evidence="2" id="KW-0472">Membrane</keyword>
<accession>A0A848K505</accession>
<dbReference type="InterPro" id="IPR000253">
    <property type="entry name" value="FHA_dom"/>
</dbReference>
<evidence type="ECO:0000256" key="2">
    <source>
        <dbReference type="SAM" id="Phobius"/>
    </source>
</evidence>
<name>A0A848K505_9NOCA</name>
<feature type="transmembrane region" description="Helical" evidence="2">
    <location>
        <begin position="251"/>
        <end position="274"/>
    </location>
</feature>
<protein>
    <submittedName>
        <fullName evidence="4">FHA domain-containing protein</fullName>
    </submittedName>
</protein>
<dbReference type="InterPro" id="IPR043504">
    <property type="entry name" value="Peptidase_S1_PA_chymotrypsin"/>
</dbReference>
<dbReference type="AlphaFoldDB" id="A0A848K505"/>
<evidence type="ECO:0000256" key="1">
    <source>
        <dbReference type="ARBA" id="ARBA00022553"/>
    </source>
</evidence>
<dbReference type="Gene3D" id="2.60.200.20">
    <property type="match status" value="2"/>
</dbReference>
<dbReference type="SMART" id="SM00240">
    <property type="entry name" value="FHA"/>
    <property type="match status" value="2"/>
</dbReference>
<dbReference type="RefSeq" id="WP_169584381.1">
    <property type="nucleotide sequence ID" value="NZ_VCQU01000001.1"/>
</dbReference>
<dbReference type="InterPro" id="IPR009003">
    <property type="entry name" value="Peptidase_S1_PA"/>
</dbReference>
<keyword evidence="2" id="KW-0812">Transmembrane</keyword>
<comment type="caution">
    <text evidence="4">The sequence shown here is derived from an EMBL/GenBank/DDBJ whole genome shotgun (WGS) entry which is preliminary data.</text>
</comment>
<evidence type="ECO:0000313" key="5">
    <source>
        <dbReference type="Proteomes" id="UP000535543"/>
    </source>
</evidence>
<dbReference type="PROSITE" id="PS50006">
    <property type="entry name" value="FHA_DOMAIN"/>
    <property type="match status" value="2"/>
</dbReference>
<sequence>MQPIQIVAAGRTWTFDQPRVLTIGRSPDVDIMLASPSISRRHAELRPTDTGWELVDLGAENGTWFHDERITQRTLDGPTVVRFGHASDGIVARIAPAQPAGPVEGPTQSASPNLDATLIHSRAALQAANADPQVRQGPGLLVRSRAGDKRYTAQSPIRIGREPHLEIVADDPAVSRQHAVLEPRRDGWWYVDRSNSGSYIDGAKITSRKISEPTEVHLGHPTAGFELELVPIVATDVAQKSIAKKRRRRRVLVGSAIVAVLALVAGGIAAAVLLTGEDKSSTEAAGLTAAELSRAKKASVQIIAIDAKGNPYERGSGSIISDNGLILSNAHVADPDAPGLSPAGKDAAYYLVALPKADDSPSEPAYRAKTIVSDGYLDLAIIQIFATADGKDIDPANLDLPEPMPIGDSKKLQTGDEITALGYPSLSNPSETSNEGPLTITRGLVSSFQSDPVTSTPRFFIDSDLRLGSGNSGGASINDAGELIGINSAVVTAETSKGERGSFTSGSSLIRPIEFAADIIKIAKDGGDPSYTSPYIDKIPKLDPAVEAKVKLESAGWSREADKSCKGASTTKAPQTITGLKKGDTVYALFKVSGVPNDTSFAIITANLDEEETVINRQRGKWVDGESELCAPIKVSVPGDVPGVEAVFVIGPQSEITVVNPLLFGS</sequence>
<feature type="domain" description="FHA" evidence="3">
    <location>
        <begin position="157"/>
        <end position="205"/>
    </location>
</feature>
<keyword evidence="5" id="KW-1185">Reference proteome</keyword>
<dbReference type="EMBL" id="VCQU01000001">
    <property type="protein sequence ID" value="NMN93681.1"/>
    <property type="molecule type" value="Genomic_DNA"/>
</dbReference>
<dbReference type="PANTHER" id="PTHR23308">
    <property type="entry name" value="NUCLEAR INHIBITOR OF PROTEIN PHOSPHATASE-1"/>
    <property type="match status" value="1"/>
</dbReference>
<dbReference type="GO" id="GO:0004252">
    <property type="term" value="F:serine-type endopeptidase activity"/>
    <property type="evidence" value="ECO:0007669"/>
    <property type="project" value="InterPro"/>
</dbReference>
<dbReference type="InterPro" id="IPR008984">
    <property type="entry name" value="SMAD_FHA_dom_sf"/>
</dbReference>
<evidence type="ECO:0000313" key="4">
    <source>
        <dbReference type="EMBL" id="NMN93681.1"/>
    </source>
</evidence>
<organism evidence="4 5">
    <name type="scientific">Antrihabitans stalactiti</name>
    <dbReference type="NCBI Taxonomy" id="2584121"/>
    <lineage>
        <taxon>Bacteria</taxon>
        <taxon>Bacillati</taxon>
        <taxon>Actinomycetota</taxon>
        <taxon>Actinomycetes</taxon>
        <taxon>Mycobacteriales</taxon>
        <taxon>Nocardiaceae</taxon>
        <taxon>Antrihabitans</taxon>
    </lineage>
</organism>
<dbReference type="InterPro" id="IPR001940">
    <property type="entry name" value="Peptidase_S1C"/>
</dbReference>
<reference evidence="4 5" key="2">
    <citation type="submission" date="2020-06" db="EMBL/GenBank/DDBJ databases">
        <title>Antribacter stalactiti gen. nov., sp. nov., a new member of the family Nacardiaceae isolated from a cave.</title>
        <authorList>
            <person name="Kim I.S."/>
        </authorList>
    </citation>
    <scope>NUCLEOTIDE SEQUENCE [LARGE SCALE GENOMIC DNA]</scope>
    <source>
        <strain evidence="4 5">YC2-7</strain>
    </source>
</reference>
<feature type="domain" description="FHA" evidence="3">
    <location>
        <begin position="21"/>
        <end position="70"/>
    </location>
</feature>
<dbReference type="SUPFAM" id="SSF50494">
    <property type="entry name" value="Trypsin-like serine proteases"/>
    <property type="match status" value="1"/>
</dbReference>
<evidence type="ECO:0000259" key="3">
    <source>
        <dbReference type="PROSITE" id="PS50006"/>
    </source>
</evidence>
<dbReference type="GO" id="GO:0006508">
    <property type="term" value="P:proteolysis"/>
    <property type="evidence" value="ECO:0007669"/>
    <property type="project" value="InterPro"/>
</dbReference>
<dbReference type="Pfam" id="PF13365">
    <property type="entry name" value="Trypsin_2"/>
    <property type="match status" value="1"/>
</dbReference>
<dbReference type="PRINTS" id="PR00834">
    <property type="entry name" value="PROTEASES2C"/>
</dbReference>
<proteinExistence type="predicted"/>
<gene>
    <name evidence="4" type="ORF">FGL95_01340</name>
</gene>
<dbReference type="Proteomes" id="UP000535543">
    <property type="component" value="Unassembled WGS sequence"/>
</dbReference>
<dbReference type="Pfam" id="PF00498">
    <property type="entry name" value="FHA"/>
    <property type="match status" value="2"/>
</dbReference>
<keyword evidence="2" id="KW-1133">Transmembrane helix</keyword>
<reference evidence="4 5" key="1">
    <citation type="submission" date="2019-05" db="EMBL/GenBank/DDBJ databases">
        <authorList>
            <person name="Lee S.D."/>
        </authorList>
    </citation>
    <scope>NUCLEOTIDE SEQUENCE [LARGE SCALE GENOMIC DNA]</scope>
    <source>
        <strain evidence="4 5">YC2-7</strain>
    </source>
</reference>
<keyword evidence="1" id="KW-0597">Phosphoprotein</keyword>
<dbReference type="Gene3D" id="2.40.10.10">
    <property type="entry name" value="Trypsin-like serine proteases"/>
    <property type="match status" value="2"/>
</dbReference>
<dbReference type="SUPFAM" id="SSF49879">
    <property type="entry name" value="SMAD/FHA domain"/>
    <property type="match status" value="2"/>
</dbReference>
<dbReference type="InterPro" id="IPR050923">
    <property type="entry name" value="Cell_Proc_Reg/RNA_Proc"/>
</dbReference>